<dbReference type="SUPFAM" id="SSF47336">
    <property type="entry name" value="ACP-like"/>
    <property type="match status" value="1"/>
</dbReference>
<feature type="domain" description="SGNH hydrolase-type esterase" evidence="2">
    <location>
        <begin position="644"/>
        <end position="888"/>
    </location>
</feature>
<dbReference type="Pfam" id="PF00501">
    <property type="entry name" value="AMP-binding"/>
    <property type="match status" value="1"/>
</dbReference>
<dbReference type="InterPro" id="IPR042099">
    <property type="entry name" value="ANL_N_sf"/>
</dbReference>
<evidence type="ECO:0000259" key="2">
    <source>
        <dbReference type="Pfam" id="PF13472"/>
    </source>
</evidence>
<dbReference type="SUPFAM" id="SSF56801">
    <property type="entry name" value="Acetyl-CoA synthetase-like"/>
    <property type="match status" value="1"/>
</dbReference>
<dbReference type="PANTHER" id="PTHR43767">
    <property type="entry name" value="LONG-CHAIN-FATTY-ACID--COA LIGASE"/>
    <property type="match status" value="1"/>
</dbReference>
<evidence type="ECO:0000313" key="3">
    <source>
        <dbReference type="EMBL" id="NBI54529.1"/>
    </source>
</evidence>
<comment type="caution">
    <text evidence="3">The sequence shown here is derived from an EMBL/GenBank/DDBJ whole genome shotgun (WGS) entry which is preliminary data.</text>
</comment>
<protein>
    <recommendedName>
        <fullName evidence="5">Acyl-CoA synthetase (AMP-forming)/AMP-acid ligase II</fullName>
    </recommendedName>
</protein>
<keyword evidence="4" id="KW-1185">Reference proteome</keyword>
<feature type="domain" description="AMP-dependent synthetase/ligase" evidence="1">
    <location>
        <begin position="116"/>
        <end position="334"/>
    </location>
</feature>
<reference evidence="3 4" key="1">
    <citation type="journal article" date="2017" name="Int. J. Syst. Evol. Microbiol.">
        <title>Photobacterium alginatilyticum sp. nov., a marine bacterium isolated from bottom seawater.</title>
        <authorList>
            <person name="Wang X."/>
            <person name="Wang Y."/>
            <person name="Yang X."/>
            <person name="Sun H."/>
            <person name="Li B."/>
            <person name="Zhang X.H."/>
        </authorList>
    </citation>
    <scope>NUCLEOTIDE SEQUENCE [LARGE SCALE GENOMIC DNA]</scope>
    <source>
        <strain evidence="3 4">P03D4</strain>
    </source>
</reference>
<name>A0ABW9YNA7_9GAMM</name>
<dbReference type="SUPFAM" id="SSF52266">
    <property type="entry name" value="SGNH hydrolase"/>
    <property type="match status" value="1"/>
</dbReference>
<organism evidence="3 4">
    <name type="scientific">Photobacterium alginatilyticum</name>
    <dbReference type="NCBI Taxonomy" id="1775171"/>
    <lineage>
        <taxon>Bacteria</taxon>
        <taxon>Pseudomonadati</taxon>
        <taxon>Pseudomonadota</taxon>
        <taxon>Gammaproteobacteria</taxon>
        <taxon>Vibrionales</taxon>
        <taxon>Vibrionaceae</taxon>
        <taxon>Photobacterium</taxon>
    </lineage>
</organism>
<dbReference type="InterPro" id="IPR036736">
    <property type="entry name" value="ACP-like_sf"/>
</dbReference>
<accession>A0ABW9YNA7</accession>
<dbReference type="Pfam" id="PF13472">
    <property type="entry name" value="Lipase_GDSL_2"/>
    <property type="match status" value="1"/>
</dbReference>
<dbReference type="Proteomes" id="UP000738517">
    <property type="component" value="Unassembled WGS sequence"/>
</dbReference>
<dbReference type="EMBL" id="RSEJ01000021">
    <property type="protein sequence ID" value="NBI54529.1"/>
    <property type="molecule type" value="Genomic_DNA"/>
</dbReference>
<dbReference type="PANTHER" id="PTHR43767:SF10">
    <property type="entry name" value="SURFACTIN SYNTHASE SUBUNIT 1"/>
    <property type="match status" value="1"/>
</dbReference>
<dbReference type="InterPro" id="IPR013830">
    <property type="entry name" value="SGNH_hydro"/>
</dbReference>
<sequence length="905" mass="101065">MKGRNLFVDTLRHYGDLPAIVTDTGLTLSYGELADQVDAFADSLGSHRQLLIVETLNELHPLIAYLGALRARHPVILVAAGSTEKDTNILDTFNPFAVYRQTPIGSWTLEKNPKYKQAQLHPDLCVLLSTSGTTGSAKLVRLSQENIEANARSIAQYLELDTRQTTITTLPFHYSFGMSVINSHLAVGATLLLTERSVSEPEFWAFFHEEQATSLYGVPYTFELLERIRFRDKQFPSLQYIAQAGGRLSTNIITQYLGWGEQQRKRLIVMYGQTEASPRMAYVPPHELKQNRDCIGIAIPGGHFSLIDEQEKEIHGPEQSGELVYQGPNVMMGYATSPCDLTKGNELELLRTGDLACRNAAGLYRIVGRMNRFCKLYGLRISLDEVELFLQKSGFSTVVVGNDSALLIATLQKHSSSAIINVLTNRYQLGTNAFIVKEMDEYPLLPSGKVDNRSLTSLIEPATGNNKHYDNLYQAYSDILGNDDIREGDSFLSLGGDSLCYVAVSVAIERYLGHLPDNWEAMTVSELEDFREIGQSPLQTTPIAEQRQPRAWLTICFIIGILLFGEIFLHIRTYIKTGRNVLSLLTDNSAIVVDDKLHTRTYRPNLVIKDTNTQQDRMVINSYGLRSPEIPPERLPDEIRYAVVGASTVAGIYAKSNEQTFSQLLASAIKDKYQHRPVNIINAGIEGSSLSETHLITENIVYKLSPSAIIIYPGFNDITMLCPKKGANNSNQLAQSPNVLQPLGYPTLPNWLMSKDMIQKNTIFLRTPKATSVSSLDPETINPTDYRNRIESLVKSIIAQGIKPVLVTVARSYINVAKEQQESLAATSLYYYHCLDLNGIIRVGEIYNDQIRSVARQYNTPFVDLAELMPGGSQYFVDGGHFTYKGEQYVAKTLNDKLASQLVER</sequence>
<evidence type="ECO:0000259" key="1">
    <source>
        <dbReference type="Pfam" id="PF00501"/>
    </source>
</evidence>
<proteinExistence type="predicted"/>
<dbReference type="Gene3D" id="3.40.50.12780">
    <property type="entry name" value="N-terminal domain of ligase-like"/>
    <property type="match status" value="1"/>
</dbReference>
<dbReference type="InterPro" id="IPR036514">
    <property type="entry name" value="SGNH_hydro_sf"/>
</dbReference>
<evidence type="ECO:0000313" key="4">
    <source>
        <dbReference type="Proteomes" id="UP000738517"/>
    </source>
</evidence>
<dbReference type="Gene3D" id="3.40.50.1110">
    <property type="entry name" value="SGNH hydrolase"/>
    <property type="match status" value="1"/>
</dbReference>
<evidence type="ECO:0008006" key="5">
    <source>
        <dbReference type="Google" id="ProtNLM"/>
    </source>
</evidence>
<dbReference type="InterPro" id="IPR000873">
    <property type="entry name" value="AMP-dep_synth/lig_dom"/>
</dbReference>
<gene>
    <name evidence="3" type="ORF">EIZ48_18575</name>
</gene>
<dbReference type="InterPro" id="IPR050237">
    <property type="entry name" value="ATP-dep_AMP-bd_enzyme"/>
</dbReference>